<comment type="caution">
    <text evidence="2">The sequence shown here is derived from an EMBL/GenBank/DDBJ whole genome shotgun (WGS) entry which is preliminary data.</text>
</comment>
<dbReference type="EMBL" id="JAJSOF020000017">
    <property type="protein sequence ID" value="KAJ4439940.1"/>
    <property type="molecule type" value="Genomic_DNA"/>
</dbReference>
<reference evidence="2 3" key="1">
    <citation type="journal article" date="2022" name="Allergy">
        <title>Genome assembly and annotation of Periplaneta americana reveal a comprehensive cockroach allergen profile.</title>
        <authorList>
            <person name="Wang L."/>
            <person name="Xiong Q."/>
            <person name="Saelim N."/>
            <person name="Wang L."/>
            <person name="Nong W."/>
            <person name="Wan A.T."/>
            <person name="Shi M."/>
            <person name="Liu X."/>
            <person name="Cao Q."/>
            <person name="Hui J.H.L."/>
            <person name="Sookrung N."/>
            <person name="Leung T.F."/>
            <person name="Tungtrongchitr A."/>
            <person name="Tsui S.K.W."/>
        </authorList>
    </citation>
    <scope>NUCLEOTIDE SEQUENCE [LARGE SCALE GENOMIC DNA]</scope>
    <source>
        <strain evidence="2">PWHHKU_190912</strain>
    </source>
</reference>
<gene>
    <name evidence="2" type="ORF">ANN_08071</name>
</gene>
<feature type="region of interest" description="Disordered" evidence="1">
    <location>
        <begin position="1"/>
        <end position="23"/>
    </location>
</feature>
<evidence type="ECO:0000313" key="2">
    <source>
        <dbReference type="EMBL" id="KAJ4439940.1"/>
    </source>
</evidence>
<evidence type="ECO:0000256" key="1">
    <source>
        <dbReference type="SAM" id="MobiDB-lite"/>
    </source>
</evidence>
<name>A0ABQ8T1Z7_PERAM</name>
<feature type="compositionally biased region" description="Pro residues" evidence="1">
    <location>
        <begin position="150"/>
        <end position="167"/>
    </location>
</feature>
<evidence type="ECO:0000313" key="3">
    <source>
        <dbReference type="Proteomes" id="UP001148838"/>
    </source>
</evidence>
<accession>A0ABQ8T1Z7</accession>
<protein>
    <submittedName>
        <fullName evidence="2">Uncharacterized protein</fullName>
    </submittedName>
</protein>
<feature type="region of interest" description="Disordered" evidence="1">
    <location>
        <begin position="149"/>
        <end position="170"/>
    </location>
</feature>
<proteinExistence type="predicted"/>
<sequence>MTKRVRDTGSVVPRLQNRRPQRSNEVLEAKEAIFRIVDEDPNENTRDITTRYCYSDYDESYLQILQIDSGKKEADVMTVAKISEVNGLGKPLQDQSHEISTSSCAAWMEYKFETDKYRSQVIKHILIQRRKQKRKKWLSIQLVINVASPTPLPPPPPPPPPPSPPLQPHHRCPLITII</sequence>
<dbReference type="Proteomes" id="UP001148838">
    <property type="component" value="Unassembled WGS sequence"/>
</dbReference>
<organism evidence="2 3">
    <name type="scientific">Periplaneta americana</name>
    <name type="common">American cockroach</name>
    <name type="synonym">Blatta americana</name>
    <dbReference type="NCBI Taxonomy" id="6978"/>
    <lineage>
        <taxon>Eukaryota</taxon>
        <taxon>Metazoa</taxon>
        <taxon>Ecdysozoa</taxon>
        <taxon>Arthropoda</taxon>
        <taxon>Hexapoda</taxon>
        <taxon>Insecta</taxon>
        <taxon>Pterygota</taxon>
        <taxon>Neoptera</taxon>
        <taxon>Polyneoptera</taxon>
        <taxon>Dictyoptera</taxon>
        <taxon>Blattodea</taxon>
        <taxon>Blattoidea</taxon>
        <taxon>Blattidae</taxon>
        <taxon>Blattinae</taxon>
        <taxon>Periplaneta</taxon>
    </lineage>
</organism>
<keyword evidence="3" id="KW-1185">Reference proteome</keyword>